<accession>A0A346TPB2</accession>
<organism evidence="2">
    <name type="scientific">Staphylococcus pseudintermedius</name>
    <dbReference type="NCBI Taxonomy" id="283734"/>
    <lineage>
        <taxon>Bacteria</taxon>
        <taxon>Bacillati</taxon>
        <taxon>Bacillota</taxon>
        <taxon>Bacilli</taxon>
        <taxon>Bacillales</taxon>
        <taxon>Staphylococcaceae</taxon>
        <taxon>Staphylococcus</taxon>
        <taxon>Staphylococcus intermedius group</taxon>
    </lineage>
</organism>
<sequence length="39" mass="4296">MVEVLFLYAILSDCVAVAIFYAQTVLMALKDASVVQTMQ</sequence>
<protein>
    <submittedName>
        <fullName evidence="2">Uncharacterized protein</fullName>
    </submittedName>
</protein>
<proteinExistence type="predicted"/>
<dbReference type="AlphaFoldDB" id="A0A346TPB2"/>
<dbReference type="EMBL" id="MH179303">
    <property type="protein sequence ID" value="AXU41402.1"/>
    <property type="molecule type" value="Genomic_DNA"/>
</dbReference>
<keyword evidence="1" id="KW-0472">Membrane</keyword>
<evidence type="ECO:0000256" key="1">
    <source>
        <dbReference type="SAM" id="Phobius"/>
    </source>
</evidence>
<name>A0A346TPB2_STAPS</name>
<keyword evidence="1" id="KW-1133">Transmembrane helix</keyword>
<reference evidence="2" key="1">
    <citation type="submission" date="2018-04" db="EMBL/GenBank/DDBJ databases">
        <title>Whole genome sequencing of Staphylococcus pseudintermedius isolates from dogs.</title>
        <authorList>
            <person name="Bryan L.K."/>
            <person name="Little S.V."/>
            <person name="Hillhouse A."/>
            <person name="Lawhon S.D."/>
        </authorList>
    </citation>
    <scope>NUCLEOTIDE SEQUENCE</scope>
    <source>
        <strain evidence="2">TAMU 49_044</strain>
    </source>
</reference>
<feature type="transmembrane region" description="Helical" evidence="1">
    <location>
        <begin position="6"/>
        <end position="29"/>
    </location>
</feature>
<evidence type="ECO:0000313" key="2">
    <source>
        <dbReference type="EMBL" id="AXU41402.1"/>
    </source>
</evidence>
<keyword evidence="1" id="KW-0812">Transmembrane</keyword>